<organism evidence="1 2">
    <name type="scientific">Candolleomyces eurysporus</name>
    <dbReference type="NCBI Taxonomy" id="2828524"/>
    <lineage>
        <taxon>Eukaryota</taxon>
        <taxon>Fungi</taxon>
        <taxon>Dikarya</taxon>
        <taxon>Basidiomycota</taxon>
        <taxon>Agaricomycotina</taxon>
        <taxon>Agaricomycetes</taxon>
        <taxon>Agaricomycetidae</taxon>
        <taxon>Agaricales</taxon>
        <taxon>Agaricineae</taxon>
        <taxon>Psathyrellaceae</taxon>
        <taxon>Candolleomyces</taxon>
    </lineage>
</organism>
<dbReference type="Proteomes" id="UP001140091">
    <property type="component" value="Unassembled WGS sequence"/>
</dbReference>
<sequence>MIVEIAQDNSISLKASANMLFDSTGDEDSERNHRVFFKEAEKVIDKFLHPSLVLALIEAVDHDDKGPLGEGLLKNVFVDNTLERSEDQPIQLCSQGHMVAGSAAAS</sequence>
<keyword evidence="2" id="KW-1185">Reference proteome</keyword>
<dbReference type="AlphaFoldDB" id="A0A9W8MPK8"/>
<evidence type="ECO:0000313" key="2">
    <source>
        <dbReference type="Proteomes" id="UP001140091"/>
    </source>
</evidence>
<comment type="caution">
    <text evidence="1">The sequence shown here is derived from an EMBL/GenBank/DDBJ whole genome shotgun (WGS) entry which is preliminary data.</text>
</comment>
<reference evidence="1" key="1">
    <citation type="submission" date="2022-06" db="EMBL/GenBank/DDBJ databases">
        <title>Genome Sequence of Candolleomyces eurysporus.</title>
        <authorList>
            <person name="Buettner E."/>
        </authorList>
    </citation>
    <scope>NUCLEOTIDE SEQUENCE</scope>
    <source>
        <strain evidence="1">VTCC 930004</strain>
    </source>
</reference>
<protein>
    <submittedName>
        <fullName evidence="1">Uncharacterized protein</fullName>
    </submittedName>
</protein>
<gene>
    <name evidence="1" type="ORF">H1R20_g1055</name>
</gene>
<dbReference type="EMBL" id="JANBPK010000195">
    <property type="protein sequence ID" value="KAJ2936039.1"/>
    <property type="molecule type" value="Genomic_DNA"/>
</dbReference>
<accession>A0A9W8MPK8</accession>
<feature type="non-terminal residue" evidence="1">
    <location>
        <position position="106"/>
    </location>
</feature>
<name>A0A9W8MPK8_9AGAR</name>
<dbReference type="OrthoDB" id="10382048at2759"/>
<evidence type="ECO:0000313" key="1">
    <source>
        <dbReference type="EMBL" id="KAJ2936039.1"/>
    </source>
</evidence>
<proteinExistence type="predicted"/>